<dbReference type="EMBL" id="VIIS01000308">
    <property type="protein sequence ID" value="KAF0310487.1"/>
    <property type="molecule type" value="Genomic_DNA"/>
</dbReference>
<proteinExistence type="predicted"/>
<dbReference type="SUPFAM" id="SSF48371">
    <property type="entry name" value="ARM repeat"/>
    <property type="match status" value="1"/>
</dbReference>
<protein>
    <submittedName>
        <fullName evidence="2">Polyadenylate-binding protein-interacting protein 1</fullName>
    </submittedName>
</protein>
<dbReference type="PANTHER" id="PTHR23254">
    <property type="entry name" value="EIF4G DOMAIN PROTEIN"/>
    <property type="match status" value="1"/>
</dbReference>
<gene>
    <name evidence="2" type="primary">PAIP1</name>
    <name evidence="2" type="ORF">FJT64_018520</name>
</gene>
<feature type="compositionally biased region" description="Low complexity" evidence="1">
    <location>
        <begin position="43"/>
        <end position="72"/>
    </location>
</feature>
<dbReference type="InterPro" id="IPR016024">
    <property type="entry name" value="ARM-type_fold"/>
</dbReference>
<dbReference type="Proteomes" id="UP000440578">
    <property type="component" value="Unassembled WGS sequence"/>
</dbReference>
<dbReference type="PANTHER" id="PTHR23254:SF15">
    <property type="entry name" value="POLYADENYLATE-BINDING PROTEIN-INTERACTING PROTEIN 1"/>
    <property type="match status" value="1"/>
</dbReference>
<evidence type="ECO:0000256" key="1">
    <source>
        <dbReference type="SAM" id="MobiDB-lite"/>
    </source>
</evidence>
<dbReference type="Gene3D" id="1.25.40.180">
    <property type="match status" value="1"/>
</dbReference>
<sequence length="435" mass="46648">MLSAAGRGRGRAALLENGPPAPLRRPRERTSNAAGGAAGGAGEPALPQPQQLRRPGAPPAAAATAAHGVPEPASLPVTRPAETVPGLNPHSVPFVPAAPSLEGTISTPDFSEWESESEAESYTVAESESVEVNSALVTEVPPPQDPYQSMIYNNLAETLWNMACVPASFDRQGSVLVENLNGWLPSSGIPLSTVLDFMLNQVAYVPSFRYVCAKLCHLMCSRCRVTQEGRSFRDLLLSRCQSLYQNASSLLTENVQFFCDLAVLFCELYLHVRLAGGEEPIAVLGSAVLGLCGQLLDDVTPERVTTVCRALKLTGAALERQVAPALDALMERVRGAAFDGRLPRDQRHALLELTTLRAAHWGGGERPAAAAAQAGLAAAEASRPLQDYLPADPTSALSSEEQLFLERQLQAVDDDDDDEVDDAYDAFLEELDRRR</sequence>
<evidence type="ECO:0000313" key="3">
    <source>
        <dbReference type="Proteomes" id="UP000440578"/>
    </source>
</evidence>
<dbReference type="InterPro" id="IPR051367">
    <property type="entry name" value="mRNA_TranslReg/HistoneTransl"/>
</dbReference>
<organism evidence="2 3">
    <name type="scientific">Amphibalanus amphitrite</name>
    <name type="common">Striped barnacle</name>
    <name type="synonym">Balanus amphitrite</name>
    <dbReference type="NCBI Taxonomy" id="1232801"/>
    <lineage>
        <taxon>Eukaryota</taxon>
        <taxon>Metazoa</taxon>
        <taxon>Ecdysozoa</taxon>
        <taxon>Arthropoda</taxon>
        <taxon>Crustacea</taxon>
        <taxon>Multicrustacea</taxon>
        <taxon>Cirripedia</taxon>
        <taxon>Thoracica</taxon>
        <taxon>Thoracicalcarea</taxon>
        <taxon>Balanomorpha</taxon>
        <taxon>Balanoidea</taxon>
        <taxon>Balanidae</taxon>
        <taxon>Amphibalaninae</taxon>
        <taxon>Amphibalanus</taxon>
    </lineage>
</organism>
<dbReference type="GO" id="GO:0008494">
    <property type="term" value="F:translation activator activity"/>
    <property type="evidence" value="ECO:0007669"/>
    <property type="project" value="TreeGrafter"/>
</dbReference>
<accession>A0A6A4WTJ2</accession>
<comment type="caution">
    <text evidence="2">The sequence shown here is derived from an EMBL/GenBank/DDBJ whole genome shotgun (WGS) entry which is preliminary data.</text>
</comment>
<reference evidence="2 3" key="1">
    <citation type="submission" date="2019-07" db="EMBL/GenBank/DDBJ databases">
        <title>Draft genome assembly of a fouling barnacle, Amphibalanus amphitrite (Darwin, 1854): The first reference genome for Thecostraca.</title>
        <authorList>
            <person name="Kim W."/>
        </authorList>
    </citation>
    <scope>NUCLEOTIDE SEQUENCE [LARGE SCALE GENOMIC DNA]</scope>
    <source>
        <strain evidence="2">SNU_AA5</strain>
        <tissue evidence="2">Soma without cirri and trophi</tissue>
    </source>
</reference>
<dbReference type="GO" id="GO:0006446">
    <property type="term" value="P:regulation of translational initiation"/>
    <property type="evidence" value="ECO:0007669"/>
    <property type="project" value="TreeGrafter"/>
</dbReference>
<feature type="region of interest" description="Disordered" evidence="1">
    <location>
        <begin position="1"/>
        <end position="73"/>
    </location>
</feature>
<evidence type="ECO:0000313" key="2">
    <source>
        <dbReference type="EMBL" id="KAF0310487.1"/>
    </source>
</evidence>
<dbReference type="AlphaFoldDB" id="A0A6A4WTJ2"/>
<name>A0A6A4WTJ2_AMPAM</name>
<dbReference type="OrthoDB" id="8171816at2759"/>
<keyword evidence="3" id="KW-1185">Reference proteome</keyword>